<accession>A0ABR2XAT9</accession>
<keyword evidence="12" id="KW-1185">Reference proteome</keyword>
<keyword evidence="5" id="KW-0547">Nucleotide-binding</keyword>
<evidence type="ECO:0000256" key="1">
    <source>
        <dbReference type="ARBA" id="ARBA00004245"/>
    </source>
</evidence>
<evidence type="ECO:0000256" key="6">
    <source>
        <dbReference type="ARBA" id="ARBA00022840"/>
    </source>
</evidence>
<dbReference type="PANTHER" id="PTHR12688">
    <property type="entry name" value="DYNEIN LIGHT INTERMEDIATE CHAIN"/>
    <property type="match status" value="1"/>
</dbReference>
<evidence type="ECO:0000256" key="10">
    <source>
        <dbReference type="SAM" id="MobiDB-lite"/>
    </source>
</evidence>
<keyword evidence="7" id="KW-0243">Dynein</keyword>
<evidence type="ECO:0000256" key="4">
    <source>
        <dbReference type="ARBA" id="ARBA00022701"/>
    </source>
</evidence>
<dbReference type="PANTHER" id="PTHR12688:SF0">
    <property type="entry name" value="DYNEIN LIGHT INTERMEDIATE CHAIN"/>
    <property type="match status" value="1"/>
</dbReference>
<dbReference type="EMBL" id="JARVKM010000085">
    <property type="protein sequence ID" value="KAK9770855.1"/>
    <property type="molecule type" value="Genomic_DNA"/>
</dbReference>
<evidence type="ECO:0000256" key="5">
    <source>
        <dbReference type="ARBA" id="ARBA00022741"/>
    </source>
</evidence>
<evidence type="ECO:0000256" key="7">
    <source>
        <dbReference type="ARBA" id="ARBA00023017"/>
    </source>
</evidence>
<feature type="region of interest" description="Disordered" evidence="10">
    <location>
        <begin position="534"/>
        <end position="559"/>
    </location>
</feature>
<keyword evidence="8" id="KW-0505">Motor protein</keyword>
<dbReference type="InterPro" id="IPR008467">
    <property type="entry name" value="Dynein1_light_intermed_chain"/>
</dbReference>
<comment type="caution">
    <text evidence="11">The sequence shown here is derived from an EMBL/GenBank/DDBJ whole genome shotgun (WGS) entry which is preliminary data.</text>
</comment>
<gene>
    <name evidence="11" type="ORF">SCAR479_12532</name>
</gene>
<keyword evidence="2" id="KW-0813">Transport</keyword>
<evidence type="ECO:0000256" key="2">
    <source>
        <dbReference type="ARBA" id="ARBA00022448"/>
    </source>
</evidence>
<dbReference type="InterPro" id="IPR022780">
    <property type="entry name" value="Dynein_light_int_chain"/>
</dbReference>
<comment type="subcellular location">
    <subcellularLocation>
        <location evidence="1">Cytoplasm</location>
        <location evidence="1">Cytoskeleton</location>
    </subcellularLocation>
</comment>
<evidence type="ECO:0000313" key="12">
    <source>
        <dbReference type="Proteomes" id="UP001465668"/>
    </source>
</evidence>
<keyword evidence="9" id="KW-0206">Cytoskeleton</keyword>
<proteinExistence type="predicted"/>
<feature type="region of interest" description="Disordered" evidence="10">
    <location>
        <begin position="397"/>
        <end position="416"/>
    </location>
</feature>
<evidence type="ECO:0000256" key="9">
    <source>
        <dbReference type="ARBA" id="ARBA00023212"/>
    </source>
</evidence>
<evidence type="ECO:0000313" key="11">
    <source>
        <dbReference type="EMBL" id="KAK9770855.1"/>
    </source>
</evidence>
<keyword evidence="6" id="KW-0067">ATP-binding</keyword>
<protein>
    <submittedName>
        <fullName evidence="11">Dynein light intermediate chain-domain-containing protein</fullName>
    </submittedName>
</protein>
<evidence type="ECO:0000256" key="8">
    <source>
        <dbReference type="ARBA" id="ARBA00023175"/>
    </source>
</evidence>
<dbReference type="Proteomes" id="UP001465668">
    <property type="component" value="Unassembled WGS sequence"/>
</dbReference>
<name>A0ABR2XAT9_9PEZI</name>
<evidence type="ECO:0000256" key="3">
    <source>
        <dbReference type="ARBA" id="ARBA00022490"/>
    </source>
</evidence>
<keyword evidence="3" id="KW-0963">Cytoplasm</keyword>
<sequence>MSSKAPRQKATGAAGEWSDCPVIGWNMVHAAKLVAGKFKGLKLVPEEAGDAASGRESTMTANANRFSTYTSTSTGPEDGEKKKDMWSSMLDNVASAKRLPEKNMLVLGGSVDSQRDFLESLSNNERRHMDRAKDKIPPIANSYALGYTYYDVLDADQDDILARVSLYLLSTPSPAFTSLLRPLLTRQAIPNTLIVILLDWSQPWAWLRQLRDWILLMRTVISGLSLECKDILEENLGVWKDRGRGGSALNLDGTPAVTTEGDMPLPVGQGEWDEPLGLPLCVVCQNAERMDYLEKSQSWKEEQFDLVLQYLRTILLKHGASLIYTSPAGDTPLQSLIHASLGIHSLLKRAPLKHNVIDRDKIVVPPNWDSTSKIMVLRDGFDVDAISHGWSIDMEQSFEPSPKPAETNGIEGGKQDSALPINGHVEGTVKDPEGSAVAYYEAQVKDSSLDALHLAQQKQDTTRLEVEAASAQDFLATLVPRIEAEKKVDEEEGKHFTQGSAGADEVISDHIGPVQFNMGGIQVDADDMVQRLKDRQAYSQTPEPVADEEEEIGSNKSVDTERLAQFFGNLMNRKPTAGGK</sequence>
<dbReference type="Pfam" id="PF05783">
    <property type="entry name" value="DLIC"/>
    <property type="match status" value="1"/>
</dbReference>
<reference evidence="11 12" key="1">
    <citation type="submission" date="2024-02" db="EMBL/GenBank/DDBJ databases">
        <title>First draft genome assembly of two strains of Seiridium cardinale.</title>
        <authorList>
            <person name="Emiliani G."/>
            <person name="Scali E."/>
        </authorList>
    </citation>
    <scope>NUCLEOTIDE SEQUENCE [LARGE SCALE GENOMIC DNA]</scope>
    <source>
        <strain evidence="11 12">BM-138-000479</strain>
    </source>
</reference>
<organism evidence="11 12">
    <name type="scientific">Seiridium cardinale</name>
    <dbReference type="NCBI Taxonomy" id="138064"/>
    <lineage>
        <taxon>Eukaryota</taxon>
        <taxon>Fungi</taxon>
        <taxon>Dikarya</taxon>
        <taxon>Ascomycota</taxon>
        <taxon>Pezizomycotina</taxon>
        <taxon>Sordariomycetes</taxon>
        <taxon>Xylariomycetidae</taxon>
        <taxon>Amphisphaeriales</taxon>
        <taxon>Sporocadaceae</taxon>
        <taxon>Seiridium</taxon>
    </lineage>
</organism>
<keyword evidence="4" id="KW-0493">Microtubule</keyword>